<evidence type="ECO:0000313" key="2">
    <source>
        <dbReference type="Proteomes" id="UP000254640"/>
    </source>
</evidence>
<dbReference type="EMBL" id="UGSO01000001">
    <property type="protein sequence ID" value="SUB14604.1"/>
    <property type="molecule type" value="Genomic_DNA"/>
</dbReference>
<reference evidence="1 2" key="1">
    <citation type="submission" date="2018-06" db="EMBL/GenBank/DDBJ databases">
        <authorList>
            <consortium name="Pathogen Informatics"/>
            <person name="Doyle S."/>
        </authorList>
    </citation>
    <scope>NUCLEOTIDE SEQUENCE [LARGE SCALE GENOMIC DNA]</scope>
    <source>
        <strain evidence="1 2">NCTC9381</strain>
    </source>
</reference>
<proteinExistence type="predicted"/>
<evidence type="ECO:0000313" key="1">
    <source>
        <dbReference type="EMBL" id="SUB14604.1"/>
    </source>
</evidence>
<dbReference type="Proteomes" id="UP000254640">
    <property type="component" value="Unassembled WGS sequence"/>
</dbReference>
<accession>A0A379A9L9</accession>
<sequence length="68" mass="7575">MGTALTKGFQHPDGDLINCAGFMQDFAEHRAQRDHNREEAERAAHPLLHGFSDLIQWHAGEQPGTDGH</sequence>
<keyword evidence="2" id="KW-1185">Reference proteome</keyword>
<organism evidence="1 2">
    <name type="scientific">Enterobacter agglomerans</name>
    <name type="common">Erwinia herbicola</name>
    <name type="synonym">Pantoea agglomerans</name>
    <dbReference type="NCBI Taxonomy" id="549"/>
    <lineage>
        <taxon>Bacteria</taxon>
        <taxon>Pseudomonadati</taxon>
        <taxon>Pseudomonadota</taxon>
        <taxon>Gammaproteobacteria</taxon>
        <taxon>Enterobacterales</taxon>
        <taxon>Erwiniaceae</taxon>
        <taxon>Pantoea</taxon>
        <taxon>Pantoea agglomerans group</taxon>
    </lineage>
</organism>
<dbReference type="AlphaFoldDB" id="A0A379A9L9"/>
<gene>
    <name evidence="1" type="ORF">NCTC9381_00454</name>
</gene>
<protein>
    <submittedName>
        <fullName evidence="1">Uncharacterized protein</fullName>
    </submittedName>
</protein>
<name>A0A379A9L9_ENTAG</name>